<keyword evidence="2" id="KW-1185">Reference proteome</keyword>
<dbReference type="EMBL" id="VICG01000016">
    <property type="protein sequence ID" value="KAA8564034.1"/>
    <property type="molecule type" value="Genomic_DNA"/>
</dbReference>
<evidence type="ECO:0000313" key="2">
    <source>
        <dbReference type="Proteomes" id="UP000322873"/>
    </source>
</evidence>
<dbReference type="AlphaFoldDB" id="A0A5M9J4B1"/>
<sequence>MNKTYPGTWIIQIQIQIQTQVKSKSKSKSKSIPIPIPIPIPITHLILHNLNLLILQTIHKSLPNFSYSHEKNGNRILPSMPNPPNTIAM</sequence>
<name>A0A5M9J4B1_MONFR</name>
<organism evidence="1 2">
    <name type="scientific">Monilinia fructicola</name>
    <name type="common">Brown rot fungus</name>
    <name type="synonym">Ciboria fructicola</name>
    <dbReference type="NCBI Taxonomy" id="38448"/>
    <lineage>
        <taxon>Eukaryota</taxon>
        <taxon>Fungi</taxon>
        <taxon>Dikarya</taxon>
        <taxon>Ascomycota</taxon>
        <taxon>Pezizomycotina</taxon>
        <taxon>Leotiomycetes</taxon>
        <taxon>Helotiales</taxon>
        <taxon>Sclerotiniaceae</taxon>
        <taxon>Monilinia</taxon>
    </lineage>
</organism>
<gene>
    <name evidence="1" type="ORF">EYC84_012029</name>
</gene>
<reference evidence="1 2" key="1">
    <citation type="submission" date="2019-06" db="EMBL/GenBank/DDBJ databases">
        <title>Genome Sequence of the Brown Rot Fungal Pathogen Monilinia fructicola.</title>
        <authorList>
            <person name="De Miccolis Angelini R.M."/>
            <person name="Landi L."/>
            <person name="Abate D."/>
            <person name="Pollastro S."/>
            <person name="Romanazzi G."/>
            <person name="Faretra F."/>
        </authorList>
    </citation>
    <scope>NUCLEOTIDE SEQUENCE [LARGE SCALE GENOMIC DNA]</scope>
    <source>
        <strain evidence="1 2">Mfrc123</strain>
    </source>
</reference>
<evidence type="ECO:0000313" key="1">
    <source>
        <dbReference type="EMBL" id="KAA8564034.1"/>
    </source>
</evidence>
<dbReference type="Proteomes" id="UP000322873">
    <property type="component" value="Unassembled WGS sequence"/>
</dbReference>
<proteinExistence type="predicted"/>
<accession>A0A5M9J4B1</accession>
<protein>
    <submittedName>
        <fullName evidence="1">Uncharacterized protein</fullName>
    </submittedName>
</protein>
<comment type="caution">
    <text evidence="1">The sequence shown here is derived from an EMBL/GenBank/DDBJ whole genome shotgun (WGS) entry which is preliminary data.</text>
</comment>